<reference evidence="2" key="1">
    <citation type="submission" date="2018-12" db="EMBL/GenBank/DDBJ databases">
        <authorList>
            <person name="Will S."/>
            <person name="Neumann-Schaal M."/>
            <person name="Henke P."/>
        </authorList>
    </citation>
    <scope>NUCLEOTIDE SEQUENCE</scope>
    <source>
        <strain evidence="2">PCC 7102</strain>
    </source>
</reference>
<reference evidence="2" key="2">
    <citation type="journal article" date="2019" name="Genome Biol. Evol.">
        <title>Day and night: Metabolic profiles and evolutionary relationships of six axenic non-marine cyanobacteria.</title>
        <authorList>
            <person name="Will S.E."/>
            <person name="Henke P."/>
            <person name="Boedeker C."/>
            <person name="Huang S."/>
            <person name="Brinkmann H."/>
            <person name="Rohde M."/>
            <person name="Jarek M."/>
            <person name="Friedl T."/>
            <person name="Seufert S."/>
            <person name="Schumacher M."/>
            <person name="Overmann J."/>
            <person name="Neumann-Schaal M."/>
            <person name="Petersen J."/>
        </authorList>
    </citation>
    <scope>NUCLEOTIDE SEQUENCE [LARGE SCALE GENOMIC DNA]</scope>
    <source>
        <strain evidence="2">PCC 7102</strain>
    </source>
</reference>
<evidence type="ECO:0000313" key="2">
    <source>
        <dbReference type="EMBL" id="RUT03094.1"/>
    </source>
</evidence>
<organism evidence="2 3">
    <name type="scientific">Dulcicalothrix desertica PCC 7102</name>
    <dbReference type="NCBI Taxonomy" id="232991"/>
    <lineage>
        <taxon>Bacteria</taxon>
        <taxon>Bacillati</taxon>
        <taxon>Cyanobacteriota</taxon>
        <taxon>Cyanophyceae</taxon>
        <taxon>Nostocales</taxon>
        <taxon>Calotrichaceae</taxon>
        <taxon>Dulcicalothrix</taxon>
    </lineage>
</organism>
<name>A0A3S1IVG1_9CYAN</name>
<accession>A0A3S1IVG1</accession>
<keyword evidence="1" id="KW-0812">Transmembrane</keyword>
<keyword evidence="1" id="KW-0472">Membrane</keyword>
<dbReference type="Proteomes" id="UP000271624">
    <property type="component" value="Unassembled WGS sequence"/>
</dbReference>
<protein>
    <submittedName>
        <fullName evidence="2">Uncharacterized protein</fullName>
    </submittedName>
</protein>
<evidence type="ECO:0000256" key="1">
    <source>
        <dbReference type="SAM" id="Phobius"/>
    </source>
</evidence>
<feature type="transmembrane region" description="Helical" evidence="1">
    <location>
        <begin position="30"/>
        <end position="56"/>
    </location>
</feature>
<keyword evidence="1" id="KW-1133">Transmembrane helix</keyword>
<dbReference type="EMBL" id="RSCL01000014">
    <property type="protein sequence ID" value="RUT03094.1"/>
    <property type="molecule type" value="Genomic_DNA"/>
</dbReference>
<keyword evidence="3" id="KW-1185">Reference proteome</keyword>
<comment type="caution">
    <text evidence="2">The sequence shown here is derived from an EMBL/GenBank/DDBJ whole genome shotgun (WGS) entry which is preliminary data.</text>
</comment>
<sequence length="62" mass="7253">MFAVKANNFLLDKLTSSKPHKNRIINKEMCFLLTNIITCINSFLSIDWIIFFLIYIEVDLAN</sequence>
<gene>
    <name evidence="2" type="ORF">DSM106972_054020</name>
</gene>
<proteinExistence type="predicted"/>
<evidence type="ECO:0000313" key="3">
    <source>
        <dbReference type="Proteomes" id="UP000271624"/>
    </source>
</evidence>
<dbReference type="AlphaFoldDB" id="A0A3S1IVG1"/>